<accession>A0A401NIA9</accession>
<comment type="caution">
    <text evidence="11">The sequence shown here is derived from an EMBL/GenBank/DDBJ whole genome shotgun (WGS) entry which is preliminary data.</text>
</comment>
<feature type="domain" description="Protein kinase" evidence="8">
    <location>
        <begin position="1214"/>
        <end position="1376"/>
    </location>
</feature>
<evidence type="ECO:0000259" key="10">
    <source>
        <dbReference type="PROSITE" id="PS50853"/>
    </source>
</evidence>
<feature type="compositionally biased region" description="Polar residues" evidence="7">
    <location>
        <begin position="917"/>
        <end position="926"/>
    </location>
</feature>
<dbReference type="SUPFAM" id="SSF48726">
    <property type="entry name" value="Immunoglobulin"/>
    <property type="match status" value="1"/>
</dbReference>
<feature type="compositionally biased region" description="Basic and acidic residues" evidence="7">
    <location>
        <begin position="694"/>
        <end position="704"/>
    </location>
</feature>
<feature type="non-terminal residue" evidence="11">
    <location>
        <position position="1376"/>
    </location>
</feature>
<dbReference type="InterPro" id="IPR000719">
    <property type="entry name" value="Prot_kinase_dom"/>
</dbReference>
<dbReference type="InterPro" id="IPR013783">
    <property type="entry name" value="Ig-like_fold"/>
</dbReference>
<evidence type="ECO:0000256" key="6">
    <source>
        <dbReference type="ARBA" id="ARBA00023319"/>
    </source>
</evidence>
<dbReference type="GO" id="GO:0004674">
    <property type="term" value="F:protein serine/threonine kinase activity"/>
    <property type="evidence" value="ECO:0007669"/>
    <property type="project" value="UniProtKB-KW"/>
</dbReference>
<keyword evidence="4" id="KW-0418">Kinase</keyword>
<dbReference type="Pfam" id="PF00069">
    <property type="entry name" value="Pkinase"/>
    <property type="match status" value="2"/>
</dbReference>
<feature type="region of interest" description="Disordered" evidence="7">
    <location>
        <begin position="280"/>
        <end position="303"/>
    </location>
</feature>
<keyword evidence="2" id="KW-0808">Transferase</keyword>
<keyword evidence="5" id="KW-0067">ATP-binding</keyword>
<sequence>MLETKRTLVLVLEMCSNEGLLDHLFRKNIVAETKPANILMVHPERDDVKICDFGFAQEFSPIQPQFSKYGCPEFVAPEIVSQDPISTATDIWAVGVITFLCLTGSSPFAGENDRATLMNVKEGSFSWDERDRDCISKDAQNFITRIIRIIPQDRPTASESLQEQWFQEKLKLQESCMINTRKLKFFISRSKWQDSLMSYKTILAMKSIPQLMEEPSKGLSLGLRRHSLNESSSPTTSASSSDFEDYTHQTEPCSTHTPDVSQALFDQCFANEGEYFETPQSTSFSTDIIDPNISEHKSDRPLSTRSIADEKQADVKYDLGAEYEEDMKAQHKYSETCDDLNLSARSMKHPISKAATLEMSDYSRVEEKATHNLVQGISADSAISLQLSGPGSILDTGTNKSPRLLPRHCLIKSTFSSDTLENRDISTGDTKYARSLERTRKRFVEAGYTKGKVSGLRQPLLECFQMSVQGRRSDVESFGEISSHISRKLARSTSYDDGSIVAYSPEENSRRSKSLDECEAENLAQTIAKKSVSEILEPFPQQSDPNSSTMSIVHDALAPQPVSLDALESATQQSGMCKYILSDIVCLSEEGTFLTELKYISECPTKNIPSEIAQSVQTNAASLHLSEKETNMELNTERKTCITDIKDTYSQHSEVDSSEGASHPSPSDLQTRDCEFSQSSEDTESSPLSEPPELESRTTERQYYDEPTNSHSDVSEVRPCGFQLSMDPELESEISSVAASAVTFDPQEQSSSENVGSLYFNAVDPGADYFDLSEPYGCGLEYEHSQKFEERSTSQAKNLPVPWTSEEPFPSREMKTKKGSPLQGKLDQTSTSSYEILCDETETANECSWNLNVDEWDSDLLELLKDSEDEDTTSDIGEGESKNRKKSKRSSLENKIHQSFESLRKAFKNQKDAKSPIASSETSLTGSERHTDPLSKSSSETFGSSSLLRLFGRSASLNWDKGLHQLDEGGGRSQYSLSVLRDLNSSKYLQNSRGARKSQTLPVRFSWQMKSKEKPKLRERKEKDVSKPQENADPSRTELHGNQYMEVMKVPLIPPLKEFIDKRQMSVQSTDSKDNPSGFLKKKSRLFSFKLPSSKAKEKGIADESPSFLEDLINQSVVLSQSVTLSCRPSGYPNPDILWFKGDEWKNIASDLSESCFYASNLRRGETYTYRVAYVNKAGNGQFSRPSAEVIIGETEVESHSVHGEKLASVHQTYTFFTEINRGRFGIIKKCTENSSRKSLAAKITPYKKQNKPFVLKEYEILKKLHHNNIVQLHGAYITPKYLVLIQELCEGKELFHNLAERSSYTEHHVVELLTQMLSAVEYLHLNHTLHLDLKSENMIIVEHNVLKLLDFGNAVVLMPGRPVLVEKCRDFVENM</sequence>
<dbReference type="EMBL" id="BFAA01006275">
    <property type="protein sequence ID" value="GCB60610.1"/>
    <property type="molecule type" value="Genomic_DNA"/>
</dbReference>
<feature type="compositionally biased region" description="Basic and acidic residues" evidence="7">
    <location>
        <begin position="890"/>
        <end position="914"/>
    </location>
</feature>
<dbReference type="OrthoDB" id="2570713at2759"/>
<reference evidence="11 12" key="1">
    <citation type="journal article" date="2018" name="Nat. Ecol. Evol.">
        <title>Shark genomes provide insights into elasmobranch evolution and the origin of vertebrates.</title>
        <authorList>
            <person name="Hara Y"/>
            <person name="Yamaguchi K"/>
            <person name="Onimaru K"/>
            <person name="Kadota M"/>
            <person name="Koyanagi M"/>
            <person name="Keeley SD"/>
            <person name="Tatsumi K"/>
            <person name="Tanaka K"/>
            <person name="Motone F"/>
            <person name="Kageyama Y"/>
            <person name="Nozu R"/>
            <person name="Adachi N"/>
            <person name="Nishimura O"/>
            <person name="Nakagawa R"/>
            <person name="Tanegashima C"/>
            <person name="Kiyatake I"/>
            <person name="Matsumoto R"/>
            <person name="Murakumo K"/>
            <person name="Nishida K"/>
            <person name="Terakita A"/>
            <person name="Kuratani S"/>
            <person name="Sato K"/>
            <person name="Hyodo S Kuraku.S."/>
        </authorList>
    </citation>
    <scope>NUCLEOTIDE SEQUENCE [LARGE SCALE GENOMIC DNA]</scope>
</reference>
<dbReference type="OMA" id="SESCFYA"/>
<feature type="region of interest" description="Disordered" evidence="7">
    <location>
        <begin position="990"/>
        <end position="1041"/>
    </location>
</feature>
<feature type="compositionally biased region" description="Basic and acidic residues" evidence="7">
    <location>
        <begin position="293"/>
        <end position="303"/>
    </location>
</feature>
<dbReference type="PROSITE" id="PS50835">
    <property type="entry name" value="IG_LIKE"/>
    <property type="match status" value="1"/>
</dbReference>
<dbReference type="InterPro" id="IPR011009">
    <property type="entry name" value="Kinase-like_dom_sf"/>
</dbReference>
<feature type="region of interest" description="Disordered" evidence="7">
    <location>
        <begin position="227"/>
        <end position="257"/>
    </location>
</feature>
<proteinExistence type="predicted"/>
<dbReference type="InterPro" id="IPR036179">
    <property type="entry name" value="Ig-like_dom_sf"/>
</dbReference>
<feature type="domain" description="Fibronectin type-III" evidence="10">
    <location>
        <begin position="1105"/>
        <end position="1195"/>
    </location>
</feature>
<evidence type="ECO:0000259" key="9">
    <source>
        <dbReference type="PROSITE" id="PS50835"/>
    </source>
</evidence>
<dbReference type="PANTHER" id="PTHR24342:SF20">
    <property type="entry name" value="MYOSIN LIGHT CHAIN KINASE, SMOOTH MUSCLE"/>
    <property type="match status" value="1"/>
</dbReference>
<feature type="compositionally biased region" description="Basic and acidic residues" evidence="7">
    <location>
        <begin position="1010"/>
        <end position="1027"/>
    </location>
</feature>
<dbReference type="Proteomes" id="UP000288216">
    <property type="component" value="Unassembled WGS sequence"/>
</dbReference>
<name>A0A401NIA9_SCYTO</name>
<dbReference type="PROSITE" id="PS50011">
    <property type="entry name" value="PROTEIN_KINASE_DOM"/>
    <property type="match status" value="2"/>
</dbReference>
<feature type="region of interest" description="Disordered" evidence="7">
    <location>
        <begin position="864"/>
        <end position="941"/>
    </location>
</feature>
<evidence type="ECO:0000256" key="4">
    <source>
        <dbReference type="ARBA" id="ARBA00022777"/>
    </source>
</evidence>
<feature type="region of interest" description="Disordered" evidence="7">
    <location>
        <begin position="650"/>
        <end position="717"/>
    </location>
</feature>
<dbReference type="STRING" id="75743.A0A401NIA9"/>
<dbReference type="SUPFAM" id="SSF56112">
    <property type="entry name" value="Protein kinase-like (PK-like)"/>
    <property type="match status" value="2"/>
</dbReference>
<feature type="compositionally biased region" description="Low complexity" evidence="7">
    <location>
        <begin position="231"/>
        <end position="241"/>
    </location>
</feature>
<evidence type="ECO:0000256" key="2">
    <source>
        <dbReference type="ARBA" id="ARBA00022679"/>
    </source>
</evidence>
<gene>
    <name evidence="11" type="ORF">scyTo_0012771</name>
</gene>
<evidence type="ECO:0000256" key="5">
    <source>
        <dbReference type="ARBA" id="ARBA00022840"/>
    </source>
</evidence>
<feature type="domain" description="Ig-like" evidence="9">
    <location>
        <begin position="1106"/>
        <end position="1141"/>
    </location>
</feature>
<keyword evidence="3" id="KW-0547">Nucleotide-binding</keyword>
<dbReference type="Gene3D" id="3.30.200.20">
    <property type="entry name" value="Phosphorylase Kinase, domain 1"/>
    <property type="match status" value="1"/>
</dbReference>
<dbReference type="GO" id="GO:0035556">
    <property type="term" value="P:intracellular signal transduction"/>
    <property type="evidence" value="ECO:0007669"/>
    <property type="project" value="TreeGrafter"/>
</dbReference>
<dbReference type="PROSITE" id="PS50853">
    <property type="entry name" value="FN3"/>
    <property type="match status" value="1"/>
</dbReference>
<feature type="compositionally biased region" description="Polar residues" evidence="7">
    <location>
        <begin position="990"/>
        <end position="1001"/>
    </location>
</feature>
<evidence type="ECO:0000313" key="11">
    <source>
        <dbReference type="EMBL" id="GCB60610.1"/>
    </source>
</evidence>
<evidence type="ECO:0000313" key="12">
    <source>
        <dbReference type="Proteomes" id="UP000288216"/>
    </source>
</evidence>
<feature type="domain" description="Protein kinase" evidence="8">
    <location>
        <begin position="1"/>
        <end position="166"/>
    </location>
</feature>
<dbReference type="GO" id="GO:0005524">
    <property type="term" value="F:ATP binding"/>
    <property type="evidence" value="ECO:0007669"/>
    <property type="project" value="UniProtKB-KW"/>
</dbReference>
<dbReference type="Gene3D" id="2.60.40.10">
    <property type="entry name" value="Immunoglobulins"/>
    <property type="match status" value="1"/>
</dbReference>
<feature type="region of interest" description="Disordered" evidence="7">
    <location>
        <begin position="789"/>
        <end position="830"/>
    </location>
</feature>
<dbReference type="InterPro" id="IPR003961">
    <property type="entry name" value="FN3_dom"/>
</dbReference>
<dbReference type="InterPro" id="IPR007110">
    <property type="entry name" value="Ig-like_dom"/>
</dbReference>
<keyword evidence="6" id="KW-0393">Immunoglobulin domain</keyword>
<evidence type="ECO:0000259" key="8">
    <source>
        <dbReference type="PROSITE" id="PS50011"/>
    </source>
</evidence>
<evidence type="ECO:0000256" key="7">
    <source>
        <dbReference type="SAM" id="MobiDB-lite"/>
    </source>
</evidence>
<evidence type="ECO:0000256" key="1">
    <source>
        <dbReference type="ARBA" id="ARBA00022527"/>
    </source>
</evidence>
<feature type="compositionally biased region" description="Low complexity" evidence="7">
    <location>
        <begin position="676"/>
        <end position="688"/>
    </location>
</feature>
<keyword evidence="1" id="KW-0723">Serine/threonine-protein kinase</keyword>
<evidence type="ECO:0008006" key="13">
    <source>
        <dbReference type="Google" id="ProtNLM"/>
    </source>
</evidence>
<organism evidence="11 12">
    <name type="scientific">Scyliorhinus torazame</name>
    <name type="common">Cloudy catshark</name>
    <name type="synonym">Catulus torazame</name>
    <dbReference type="NCBI Taxonomy" id="75743"/>
    <lineage>
        <taxon>Eukaryota</taxon>
        <taxon>Metazoa</taxon>
        <taxon>Chordata</taxon>
        <taxon>Craniata</taxon>
        <taxon>Vertebrata</taxon>
        <taxon>Chondrichthyes</taxon>
        <taxon>Elasmobranchii</taxon>
        <taxon>Galeomorphii</taxon>
        <taxon>Galeoidea</taxon>
        <taxon>Carcharhiniformes</taxon>
        <taxon>Scyliorhinidae</taxon>
        <taxon>Scyliorhinus</taxon>
    </lineage>
</organism>
<dbReference type="GO" id="GO:0043065">
    <property type="term" value="P:positive regulation of apoptotic process"/>
    <property type="evidence" value="ECO:0007669"/>
    <property type="project" value="TreeGrafter"/>
</dbReference>
<dbReference type="SMART" id="SM00220">
    <property type="entry name" value="S_TKc"/>
    <property type="match status" value="2"/>
</dbReference>
<keyword evidence="12" id="KW-1185">Reference proteome</keyword>
<dbReference type="GO" id="GO:0005634">
    <property type="term" value="C:nucleus"/>
    <property type="evidence" value="ECO:0007669"/>
    <property type="project" value="TreeGrafter"/>
</dbReference>
<evidence type="ECO:0000256" key="3">
    <source>
        <dbReference type="ARBA" id="ARBA00022741"/>
    </source>
</evidence>
<protein>
    <recommendedName>
        <fullName evidence="13">Protein kinase domain-containing protein</fullName>
    </recommendedName>
</protein>
<dbReference type="PANTHER" id="PTHR24342">
    <property type="entry name" value="SERINE/THREONINE-PROTEIN KINASE 17"/>
    <property type="match status" value="1"/>
</dbReference>
<dbReference type="Gene3D" id="1.10.510.10">
    <property type="entry name" value="Transferase(Phosphotransferase) domain 1"/>
    <property type="match status" value="2"/>
</dbReference>
<dbReference type="CDD" id="cd00063">
    <property type="entry name" value="FN3"/>
    <property type="match status" value="1"/>
</dbReference>